<accession>A0A2P6C910</accession>
<keyword evidence="3" id="KW-1185">Reference proteome</keyword>
<name>A0A2P6C910_9FLAO</name>
<protein>
    <submittedName>
        <fullName evidence="2">Uncharacterized protein</fullName>
    </submittedName>
</protein>
<evidence type="ECO:0000256" key="1">
    <source>
        <dbReference type="SAM" id="Phobius"/>
    </source>
</evidence>
<keyword evidence="1" id="KW-0812">Transmembrane</keyword>
<organism evidence="2 3">
    <name type="scientific">Polaribacter butkevichii</name>
    <dbReference type="NCBI Taxonomy" id="218490"/>
    <lineage>
        <taxon>Bacteria</taxon>
        <taxon>Pseudomonadati</taxon>
        <taxon>Bacteroidota</taxon>
        <taxon>Flavobacteriia</taxon>
        <taxon>Flavobacteriales</taxon>
        <taxon>Flavobacteriaceae</taxon>
    </lineage>
</organism>
<dbReference type="AlphaFoldDB" id="A0A2P6C910"/>
<keyword evidence="1" id="KW-1133">Transmembrane helix</keyword>
<keyword evidence="1" id="KW-0472">Membrane</keyword>
<proteinExistence type="predicted"/>
<evidence type="ECO:0000313" key="2">
    <source>
        <dbReference type="EMBL" id="PQJ69394.1"/>
    </source>
</evidence>
<dbReference type="EMBL" id="MSCK01000002">
    <property type="protein sequence ID" value="PQJ69394.1"/>
    <property type="molecule type" value="Genomic_DNA"/>
</dbReference>
<feature type="transmembrane region" description="Helical" evidence="1">
    <location>
        <begin position="15"/>
        <end position="48"/>
    </location>
</feature>
<gene>
    <name evidence="2" type="ORF">BTO14_15390</name>
</gene>
<evidence type="ECO:0000313" key="3">
    <source>
        <dbReference type="Proteomes" id="UP000247345"/>
    </source>
</evidence>
<dbReference type="Proteomes" id="UP000247345">
    <property type="component" value="Unassembled WGS sequence"/>
</dbReference>
<reference evidence="2 3" key="1">
    <citation type="submission" date="2016-12" db="EMBL/GenBank/DDBJ databases">
        <title>Trade-off between light-utilization and light-protection in marine flavobacteria.</title>
        <authorList>
            <person name="Kumagai Y."/>
            <person name="Yoshizawa S."/>
            <person name="Kogure K."/>
            <person name="Iwasaki W."/>
        </authorList>
    </citation>
    <scope>NUCLEOTIDE SEQUENCE [LARGE SCALE GENOMIC DNA]</scope>
    <source>
        <strain evidence="2 3">KCTC 12100</strain>
    </source>
</reference>
<sequence>MPRNDVFLYEEQMGWLFVEIVLCRLVFFLLITITGFVLGIETASFLLFAKRYSGKPDLFYSISLFELKKCTYIYKPYSFLYLNKKREHQKGKPDYIQRKTLLKLLLIISTHIYCMKYCFLISLHSQILDIK</sequence>
<feature type="transmembrane region" description="Helical" evidence="1">
    <location>
        <begin position="100"/>
        <end position="123"/>
    </location>
</feature>
<comment type="caution">
    <text evidence="2">The sequence shown here is derived from an EMBL/GenBank/DDBJ whole genome shotgun (WGS) entry which is preliminary data.</text>
</comment>